<evidence type="ECO:0000256" key="5">
    <source>
        <dbReference type="ARBA" id="ARBA00022655"/>
    </source>
</evidence>
<evidence type="ECO:0000256" key="2">
    <source>
        <dbReference type="ARBA" id="ARBA00007870"/>
    </source>
</evidence>
<dbReference type="Pfam" id="PF02558">
    <property type="entry name" value="ApbA"/>
    <property type="match status" value="1"/>
</dbReference>
<evidence type="ECO:0000313" key="14">
    <source>
        <dbReference type="Proteomes" id="UP000065641"/>
    </source>
</evidence>
<evidence type="ECO:0000256" key="4">
    <source>
        <dbReference type="ARBA" id="ARBA00019465"/>
    </source>
</evidence>
<evidence type="ECO:0000256" key="6">
    <source>
        <dbReference type="ARBA" id="ARBA00022857"/>
    </source>
</evidence>
<comment type="function">
    <text evidence="10">Catalyzes the NADPH-dependent reduction of ketopantoate into pantoic acid.</text>
</comment>
<dbReference type="GO" id="GO:0008677">
    <property type="term" value="F:2-dehydropantoate 2-reductase activity"/>
    <property type="evidence" value="ECO:0007669"/>
    <property type="project" value="UniProtKB-EC"/>
</dbReference>
<dbReference type="InterPro" id="IPR008927">
    <property type="entry name" value="6-PGluconate_DH-like_C_sf"/>
</dbReference>
<proteinExistence type="inferred from homology"/>
<comment type="catalytic activity">
    <reaction evidence="9 10">
        <text>(R)-pantoate + NADP(+) = 2-dehydropantoate + NADPH + H(+)</text>
        <dbReference type="Rhea" id="RHEA:16233"/>
        <dbReference type="ChEBI" id="CHEBI:11561"/>
        <dbReference type="ChEBI" id="CHEBI:15378"/>
        <dbReference type="ChEBI" id="CHEBI:15980"/>
        <dbReference type="ChEBI" id="CHEBI:57783"/>
        <dbReference type="ChEBI" id="CHEBI:58349"/>
        <dbReference type="EC" id="1.1.1.169"/>
    </reaction>
</comment>
<gene>
    <name evidence="13" type="ORF">PS2015_2269</name>
</gene>
<dbReference type="OrthoDB" id="6530772at2"/>
<evidence type="ECO:0000259" key="11">
    <source>
        <dbReference type="Pfam" id="PF02558"/>
    </source>
</evidence>
<dbReference type="KEGG" id="pspi:PS2015_2269"/>
<dbReference type="PANTHER" id="PTHR43765">
    <property type="entry name" value="2-DEHYDROPANTOATE 2-REDUCTASE-RELATED"/>
    <property type="match status" value="1"/>
</dbReference>
<organism evidence="13 14">
    <name type="scientific">Pseudohongiella spirulinae</name>
    <dbReference type="NCBI Taxonomy" id="1249552"/>
    <lineage>
        <taxon>Bacteria</taxon>
        <taxon>Pseudomonadati</taxon>
        <taxon>Pseudomonadota</taxon>
        <taxon>Gammaproteobacteria</taxon>
        <taxon>Pseudomonadales</taxon>
        <taxon>Pseudohongiellaceae</taxon>
        <taxon>Pseudohongiella</taxon>
    </lineage>
</organism>
<feature type="domain" description="Ketopantoate reductase N-terminal" evidence="11">
    <location>
        <begin position="20"/>
        <end position="172"/>
    </location>
</feature>
<dbReference type="EC" id="1.1.1.169" evidence="3 10"/>
<dbReference type="InterPro" id="IPR036291">
    <property type="entry name" value="NAD(P)-bd_dom_sf"/>
</dbReference>
<dbReference type="GO" id="GO:0005737">
    <property type="term" value="C:cytoplasm"/>
    <property type="evidence" value="ECO:0007669"/>
    <property type="project" value="TreeGrafter"/>
</dbReference>
<dbReference type="InterPro" id="IPR050838">
    <property type="entry name" value="Ketopantoate_reductase"/>
</dbReference>
<evidence type="ECO:0000256" key="10">
    <source>
        <dbReference type="RuleBase" id="RU362068"/>
    </source>
</evidence>
<dbReference type="PANTHER" id="PTHR43765:SF2">
    <property type="entry name" value="2-DEHYDROPANTOATE 2-REDUCTASE"/>
    <property type="match status" value="1"/>
</dbReference>
<protein>
    <recommendedName>
        <fullName evidence="4 10">2-dehydropantoate 2-reductase</fullName>
        <ecNumber evidence="3 10">1.1.1.169</ecNumber>
    </recommendedName>
    <alternativeName>
        <fullName evidence="8 10">Ketopantoate reductase</fullName>
    </alternativeName>
</protein>
<feature type="domain" description="Ketopantoate reductase C-terminal" evidence="12">
    <location>
        <begin position="199"/>
        <end position="319"/>
    </location>
</feature>
<dbReference type="InterPro" id="IPR013328">
    <property type="entry name" value="6PGD_dom2"/>
</dbReference>
<dbReference type="InterPro" id="IPR013332">
    <property type="entry name" value="KPR_N"/>
</dbReference>
<dbReference type="GO" id="GO:0015940">
    <property type="term" value="P:pantothenate biosynthetic process"/>
    <property type="evidence" value="ECO:0007669"/>
    <property type="project" value="UniProtKB-UniPathway"/>
</dbReference>
<dbReference type="STRING" id="1249552.PS2015_2269"/>
<evidence type="ECO:0000259" key="12">
    <source>
        <dbReference type="Pfam" id="PF08546"/>
    </source>
</evidence>
<sequence>MSPPVHIPPQPAANPGQPHWHILGAGAMGCLWASIMQQHAPSQRTTLILRDRQAVTDYPGAIELQQADGSMLRTRFPATCPDELIVTGTGIDNLLVTCKAADVVSGLSLLKSNLAPSTRIVLLQNGLRTHLQARELLPDFSLYAISLKHGAWLRRAYRAVHAGIGECWLGALTSRARKDPGIVDHLPSRTMNIHWQAQILPRLWRKFAINCAINGLTVIYDCRNGQLLDRRDAQQHLRSVCAEIENLLTNLPQAYPAPDLLAEVTQVLQLTAANISSTLQDVRRGRQTEIAEFNGYLCELAESVGLPCPLNRSIFEQVTAQLSC</sequence>
<evidence type="ECO:0000256" key="9">
    <source>
        <dbReference type="ARBA" id="ARBA00048793"/>
    </source>
</evidence>
<dbReference type="EMBL" id="CP013189">
    <property type="protein sequence ID" value="ALO46904.1"/>
    <property type="molecule type" value="Genomic_DNA"/>
</dbReference>
<comment type="similarity">
    <text evidence="2 10">Belongs to the ketopantoate reductase family.</text>
</comment>
<comment type="pathway">
    <text evidence="1 10">Cofactor biosynthesis; (R)-pantothenate biosynthesis; (R)-pantoate from 3-methyl-2-oxobutanoate: step 2/2.</text>
</comment>
<evidence type="ECO:0000256" key="8">
    <source>
        <dbReference type="ARBA" id="ARBA00032024"/>
    </source>
</evidence>
<dbReference type="SUPFAM" id="SSF51735">
    <property type="entry name" value="NAD(P)-binding Rossmann-fold domains"/>
    <property type="match status" value="1"/>
</dbReference>
<keyword evidence="14" id="KW-1185">Reference proteome</keyword>
<evidence type="ECO:0000256" key="7">
    <source>
        <dbReference type="ARBA" id="ARBA00023002"/>
    </source>
</evidence>
<dbReference type="Gene3D" id="3.40.50.720">
    <property type="entry name" value="NAD(P)-binding Rossmann-like Domain"/>
    <property type="match status" value="1"/>
</dbReference>
<dbReference type="SUPFAM" id="SSF48179">
    <property type="entry name" value="6-phosphogluconate dehydrogenase C-terminal domain-like"/>
    <property type="match status" value="1"/>
</dbReference>
<dbReference type="InterPro" id="IPR003710">
    <property type="entry name" value="ApbA"/>
</dbReference>
<dbReference type="RefSeq" id="WP_082628109.1">
    <property type="nucleotide sequence ID" value="NZ_CP013189.1"/>
</dbReference>
<keyword evidence="6 10" id="KW-0521">NADP</keyword>
<dbReference type="Pfam" id="PF08546">
    <property type="entry name" value="ApbA_C"/>
    <property type="match status" value="1"/>
</dbReference>
<evidence type="ECO:0000313" key="13">
    <source>
        <dbReference type="EMBL" id="ALO46904.1"/>
    </source>
</evidence>
<dbReference type="AlphaFoldDB" id="A0A0S2KF14"/>
<keyword evidence="5 10" id="KW-0566">Pantothenate biosynthesis</keyword>
<dbReference type="Proteomes" id="UP000065641">
    <property type="component" value="Chromosome"/>
</dbReference>
<evidence type="ECO:0000256" key="1">
    <source>
        <dbReference type="ARBA" id="ARBA00004994"/>
    </source>
</evidence>
<dbReference type="NCBIfam" id="TIGR00745">
    <property type="entry name" value="apbA_panE"/>
    <property type="match status" value="1"/>
</dbReference>
<accession>A0A0S2KF14</accession>
<dbReference type="UniPathway" id="UPA00028">
    <property type="reaction ID" value="UER00004"/>
</dbReference>
<dbReference type="GO" id="GO:0050661">
    <property type="term" value="F:NADP binding"/>
    <property type="evidence" value="ECO:0007669"/>
    <property type="project" value="TreeGrafter"/>
</dbReference>
<dbReference type="Gene3D" id="1.10.1040.10">
    <property type="entry name" value="N-(1-d-carboxylethyl)-l-norvaline Dehydrogenase, domain 2"/>
    <property type="match status" value="1"/>
</dbReference>
<keyword evidence="7 10" id="KW-0560">Oxidoreductase</keyword>
<dbReference type="InterPro" id="IPR013752">
    <property type="entry name" value="KPA_reductase"/>
</dbReference>
<evidence type="ECO:0000256" key="3">
    <source>
        <dbReference type="ARBA" id="ARBA00013014"/>
    </source>
</evidence>
<name>A0A0S2KF14_9GAMM</name>
<reference evidence="13 14" key="1">
    <citation type="submission" date="2015-11" db="EMBL/GenBank/DDBJ databases">
        <authorList>
            <person name="Zhang Y."/>
            <person name="Guo Z."/>
        </authorList>
    </citation>
    <scope>NUCLEOTIDE SEQUENCE [LARGE SCALE GENOMIC DNA]</scope>
    <source>
        <strain evidence="13 14">KCTC 32221</strain>
    </source>
</reference>